<comment type="subcellular location">
    <subcellularLocation>
        <location evidence="8">Cell membrane</location>
    </subcellularLocation>
</comment>
<dbReference type="Pfam" id="PF04413">
    <property type="entry name" value="Glycos_transf_N"/>
    <property type="match status" value="1"/>
</dbReference>
<keyword evidence="8" id="KW-0472">Membrane</keyword>
<dbReference type="InterPro" id="IPR038107">
    <property type="entry name" value="Glycos_transf_N_sf"/>
</dbReference>
<dbReference type="EC" id="2.4.99.12" evidence="2 8"/>
<reference evidence="10 11" key="1">
    <citation type="submission" date="2015-01" db="EMBL/GenBank/DDBJ databases">
        <title>Rufibacter sp./DG31D/ whole genome sequencing.</title>
        <authorList>
            <person name="Kim M.K."/>
            <person name="Srinivasan S."/>
            <person name="Lee J.-J."/>
        </authorList>
    </citation>
    <scope>NUCLEOTIDE SEQUENCE [LARGE SCALE GENOMIC DNA]</scope>
    <source>
        <strain evidence="10 11">DG31D</strain>
    </source>
</reference>
<dbReference type="AlphaFoldDB" id="A0A0H4VLQ5"/>
<keyword evidence="11" id="KW-1185">Reference proteome</keyword>
<dbReference type="GO" id="GO:0009244">
    <property type="term" value="P:lipopolysaccharide core region biosynthetic process"/>
    <property type="evidence" value="ECO:0007669"/>
    <property type="project" value="UniProtKB-UniRule"/>
</dbReference>
<dbReference type="Gene3D" id="3.40.50.2000">
    <property type="entry name" value="Glycogen Phosphorylase B"/>
    <property type="match status" value="1"/>
</dbReference>
<dbReference type="PATRIC" id="fig|1379910.4.peg.2736"/>
<dbReference type="KEGG" id="ruf:TH63_12620"/>
<keyword evidence="8" id="KW-1003">Cell membrane</keyword>
<evidence type="ECO:0000313" key="10">
    <source>
        <dbReference type="EMBL" id="AKQ46273.1"/>
    </source>
</evidence>
<comment type="catalytic activity">
    <reaction evidence="6 8">
        <text>lipid IVA (E. coli) + CMP-3-deoxy-beta-D-manno-octulosonate = alpha-Kdo-(2-&gt;6)-lipid IVA (E. coli) + CMP + H(+)</text>
        <dbReference type="Rhea" id="RHEA:28066"/>
        <dbReference type="ChEBI" id="CHEBI:15378"/>
        <dbReference type="ChEBI" id="CHEBI:58603"/>
        <dbReference type="ChEBI" id="CHEBI:60364"/>
        <dbReference type="ChEBI" id="CHEBI:60377"/>
        <dbReference type="ChEBI" id="CHEBI:85987"/>
        <dbReference type="EC" id="2.4.99.12"/>
    </reaction>
</comment>
<dbReference type="RefSeq" id="WP_048921243.1">
    <property type="nucleotide sequence ID" value="NZ_CP010777.1"/>
</dbReference>
<dbReference type="InterPro" id="IPR039901">
    <property type="entry name" value="Kdotransferase"/>
</dbReference>
<dbReference type="GO" id="GO:0043842">
    <property type="term" value="F:Kdo transferase activity"/>
    <property type="evidence" value="ECO:0007669"/>
    <property type="project" value="UniProtKB-EC"/>
</dbReference>
<dbReference type="OrthoDB" id="9789797at2"/>
<evidence type="ECO:0000313" key="11">
    <source>
        <dbReference type="Proteomes" id="UP000036458"/>
    </source>
</evidence>
<dbReference type="SUPFAM" id="SSF53756">
    <property type="entry name" value="UDP-Glycosyltransferase/glycogen phosphorylase"/>
    <property type="match status" value="1"/>
</dbReference>
<dbReference type="STRING" id="1379910.TH63_12620"/>
<evidence type="ECO:0000256" key="7">
    <source>
        <dbReference type="PIRSR" id="PIRSR639901-1"/>
    </source>
</evidence>
<evidence type="ECO:0000256" key="1">
    <source>
        <dbReference type="ARBA" id="ARBA00004713"/>
    </source>
</evidence>
<evidence type="ECO:0000259" key="9">
    <source>
        <dbReference type="Pfam" id="PF04413"/>
    </source>
</evidence>
<dbReference type="Gene3D" id="3.40.50.11720">
    <property type="entry name" value="3-Deoxy-D-manno-octulosonic-acid transferase, N-terminal domain"/>
    <property type="match status" value="1"/>
</dbReference>
<dbReference type="Proteomes" id="UP000036458">
    <property type="component" value="Chromosome"/>
</dbReference>
<feature type="active site" description="Proton acceptor" evidence="7">
    <location>
        <position position="62"/>
    </location>
</feature>
<evidence type="ECO:0000256" key="6">
    <source>
        <dbReference type="ARBA" id="ARBA00049183"/>
    </source>
</evidence>
<evidence type="ECO:0000256" key="8">
    <source>
        <dbReference type="RuleBase" id="RU365103"/>
    </source>
</evidence>
<comment type="function">
    <text evidence="8">Involved in lipopolysaccharide (LPS) biosynthesis. Catalyzes the transfer of 3-deoxy-D-manno-octulosonate (Kdo) residue(s) from CMP-Kdo to lipid IV(A), the tetraacyldisaccharide-1,4'-bisphosphate precursor of lipid A.</text>
</comment>
<evidence type="ECO:0000256" key="2">
    <source>
        <dbReference type="ARBA" id="ARBA00012621"/>
    </source>
</evidence>
<dbReference type="UniPathway" id="UPA00958"/>
<protein>
    <recommendedName>
        <fullName evidence="3 8">3-deoxy-D-manno-octulosonic acid transferase</fullName>
        <shortName evidence="8">Kdo transferase</shortName>
        <ecNumber evidence="2 8">2.4.99.12</ecNumber>
    </recommendedName>
    <alternativeName>
        <fullName evidence="5 8">Lipid IV(A) 3-deoxy-D-manno-octulosonic acid transferase</fullName>
    </alternativeName>
</protein>
<dbReference type="PANTHER" id="PTHR42755:SF1">
    <property type="entry name" value="3-DEOXY-D-MANNO-OCTULOSONIC ACID TRANSFERASE, MITOCHONDRIAL-RELATED"/>
    <property type="match status" value="1"/>
</dbReference>
<dbReference type="PANTHER" id="PTHR42755">
    <property type="entry name" value="3-DEOXY-MANNO-OCTULOSONATE CYTIDYLYLTRANSFERASE"/>
    <property type="match status" value="1"/>
</dbReference>
<evidence type="ECO:0000256" key="5">
    <source>
        <dbReference type="ARBA" id="ARBA00031445"/>
    </source>
</evidence>
<keyword evidence="4 8" id="KW-0808">Transferase</keyword>
<dbReference type="GO" id="GO:0005886">
    <property type="term" value="C:plasma membrane"/>
    <property type="evidence" value="ECO:0007669"/>
    <property type="project" value="UniProtKB-SubCell"/>
</dbReference>
<name>A0A0H4VLQ5_9BACT</name>
<evidence type="ECO:0000256" key="4">
    <source>
        <dbReference type="ARBA" id="ARBA00022679"/>
    </source>
</evidence>
<evidence type="ECO:0000256" key="3">
    <source>
        <dbReference type="ARBA" id="ARBA00019077"/>
    </source>
</evidence>
<feature type="domain" description="3-deoxy-D-manno-octulosonic-acid transferase N-terminal" evidence="9">
    <location>
        <begin position="47"/>
        <end position="208"/>
    </location>
</feature>
<organism evidence="10 11">
    <name type="scientific">Rufibacter radiotolerans</name>
    <dbReference type="NCBI Taxonomy" id="1379910"/>
    <lineage>
        <taxon>Bacteria</taxon>
        <taxon>Pseudomonadati</taxon>
        <taxon>Bacteroidota</taxon>
        <taxon>Cytophagia</taxon>
        <taxon>Cytophagales</taxon>
        <taxon>Hymenobacteraceae</taxon>
        <taxon>Rufibacter</taxon>
    </lineage>
</organism>
<keyword evidence="8" id="KW-0448">Lipopolysaccharide biosynthesis</keyword>
<dbReference type="EMBL" id="CP010777">
    <property type="protein sequence ID" value="AKQ46273.1"/>
    <property type="molecule type" value="Genomic_DNA"/>
</dbReference>
<proteinExistence type="inferred from homology"/>
<comment type="pathway">
    <text evidence="1 8">Bacterial outer membrane biogenesis; LPS core biosynthesis.</text>
</comment>
<comment type="similarity">
    <text evidence="8">Belongs to the glycosyltransferase group 1 family.</text>
</comment>
<gene>
    <name evidence="10" type="ORF">TH63_12620</name>
</gene>
<accession>A0A0H4VLQ5</accession>
<dbReference type="GO" id="GO:0009245">
    <property type="term" value="P:lipid A biosynthetic process"/>
    <property type="evidence" value="ECO:0007669"/>
    <property type="project" value="TreeGrafter"/>
</dbReference>
<sequence>MSTILYEVGIRAYGLGVRLAAPFVPKAALWVKGRKDIFQEIREKLKGNTAPLAWFHCASLGEFEQGRPLMEAFKEKFPDFKIVLTFFSPSGYEVRKNYPGADFIFYLPLDTDHNARCFVSLVKPKLAVFVKYEFWHHYTKALRKRHIPMFSVSAIFRPNQVYFRKGGGFYRRILERFSHIYTQNQESLELLAGLDFSKVSLAGDTRVDRVLQTAEKAAPIPVAQAFKGSDPVMVIGSSWPQDLKVLVPFMQGELATLKFILAPHEIKEHELAELEAQFPAKAIRFSQADPATVANYRLLLIDNIGMLSSLYQYANYAYVGGAFGKGLHNTLEPAAFGPPIFFGPKYAKFQEAIDLVEIGAAFPVHSAQELSKAFKALEENPSARANIKTNIQEYLKKQAGATERILTALEYWLPSRQA</sequence>
<dbReference type="InterPro" id="IPR007507">
    <property type="entry name" value="Glycos_transf_N"/>
</dbReference>